<gene>
    <name evidence="1" type="ORF">NZ698_11665</name>
</gene>
<comment type="caution">
    <text evidence="1">The sequence shown here is derived from an EMBL/GenBank/DDBJ whole genome shotgun (WGS) entry which is preliminary data.</text>
</comment>
<name>A0ABT2W7C0_9FLAO</name>
<dbReference type="RefSeq" id="WP_263003310.1">
    <property type="nucleotide sequence ID" value="NZ_JAOTEM010000002.1"/>
</dbReference>
<dbReference type="EMBL" id="JAOTEM010000002">
    <property type="protein sequence ID" value="MCU7617858.1"/>
    <property type="molecule type" value="Genomic_DNA"/>
</dbReference>
<evidence type="ECO:0008006" key="3">
    <source>
        <dbReference type="Google" id="ProtNLM"/>
    </source>
</evidence>
<reference evidence="2" key="1">
    <citation type="submission" date="2023-07" db="EMBL/GenBank/DDBJ databases">
        <title>Chryseobacterium sp. strain PBS4-4 Genome sequencing and assembly.</title>
        <authorList>
            <person name="Jung Y."/>
        </authorList>
    </citation>
    <scope>NUCLEOTIDE SEQUENCE [LARGE SCALE GENOMIC DNA]</scope>
    <source>
        <strain evidence="2">PBS4-4</strain>
    </source>
</reference>
<sequence>MKIIPLLLFAIGTSISGQNVSFDQSDRSIMIRNGVFSESEKDSKILGSQFFTESYIDAEIVNANANVKAKYNAFKDEVEVLKDEKGFIISKIPEYKVVKFLPTNEYLELVKYYDEKGNETEGYLFQVAKKGDVVLYKKEKITLEKGRAATSSYDSDVPSKYKRQSPKYFITDEGGKILQFPDNKKRVIDLFPSKKSQIEEYIKAKKPNFSQEADVINFLKAI</sequence>
<evidence type="ECO:0000313" key="2">
    <source>
        <dbReference type="Proteomes" id="UP001208649"/>
    </source>
</evidence>
<accession>A0ABT2W7C0</accession>
<protein>
    <recommendedName>
        <fullName evidence="3">GLPGLI family protein</fullName>
    </recommendedName>
</protein>
<organism evidence="1 2">
    <name type="scientific">Chryseobacterium edaphi</name>
    <dbReference type="NCBI Taxonomy" id="2976532"/>
    <lineage>
        <taxon>Bacteria</taxon>
        <taxon>Pseudomonadati</taxon>
        <taxon>Bacteroidota</taxon>
        <taxon>Flavobacteriia</taxon>
        <taxon>Flavobacteriales</taxon>
        <taxon>Weeksellaceae</taxon>
        <taxon>Chryseobacterium group</taxon>
        <taxon>Chryseobacterium</taxon>
    </lineage>
</organism>
<evidence type="ECO:0000313" key="1">
    <source>
        <dbReference type="EMBL" id="MCU7617858.1"/>
    </source>
</evidence>
<dbReference type="Proteomes" id="UP001208649">
    <property type="component" value="Unassembled WGS sequence"/>
</dbReference>
<keyword evidence="2" id="KW-1185">Reference proteome</keyword>
<proteinExistence type="predicted"/>